<dbReference type="InterPro" id="IPR013083">
    <property type="entry name" value="Znf_RING/FYVE/PHD"/>
</dbReference>
<evidence type="ECO:0000259" key="6">
    <source>
        <dbReference type="PROSITE" id="PS50089"/>
    </source>
</evidence>
<dbReference type="InterPro" id="IPR001841">
    <property type="entry name" value="Znf_RING"/>
</dbReference>
<dbReference type="PROSITE" id="PS50089">
    <property type="entry name" value="ZF_RING_2"/>
    <property type="match status" value="1"/>
</dbReference>
<evidence type="ECO:0000313" key="8">
    <source>
        <dbReference type="Proteomes" id="UP000007797"/>
    </source>
</evidence>
<name>F4PUT2_CACFS</name>
<dbReference type="PROSITE" id="PS00518">
    <property type="entry name" value="ZF_RING_1"/>
    <property type="match status" value="1"/>
</dbReference>
<evidence type="ECO:0000256" key="1">
    <source>
        <dbReference type="ARBA" id="ARBA00022723"/>
    </source>
</evidence>
<feature type="domain" description="RING-type" evidence="6">
    <location>
        <begin position="40"/>
        <end position="79"/>
    </location>
</feature>
<evidence type="ECO:0000256" key="5">
    <source>
        <dbReference type="SAM" id="MobiDB-lite"/>
    </source>
</evidence>
<dbReference type="SUPFAM" id="SSF57850">
    <property type="entry name" value="RING/U-box"/>
    <property type="match status" value="1"/>
</dbReference>
<dbReference type="SMART" id="SM00184">
    <property type="entry name" value="RING"/>
    <property type="match status" value="1"/>
</dbReference>
<reference evidence="8" key="1">
    <citation type="journal article" date="2011" name="Genome Res.">
        <title>Phylogeny-wide analysis of social amoeba genomes highlights ancient origins for complex intercellular communication.</title>
        <authorList>
            <person name="Heidel A.J."/>
            <person name="Lawal H.M."/>
            <person name="Felder M."/>
            <person name="Schilde C."/>
            <person name="Helps N.R."/>
            <person name="Tunggal B."/>
            <person name="Rivero F."/>
            <person name="John U."/>
            <person name="Schleicher M."/>
            <person name="Eichinger L."/>
            <person name="Platzer M."/>
            <person name="Noegel A.A."/>
            <person name="Schaap P."/>
            <person name="Gloeckner G."/>
        </authorList>
    </citation>
    <scope>NUCLEOTIDE SEQUENCE [LARGE SCALE GENOMIC DNA]</scope>
    <source>
        <strain evidence="8">SH3</strain>
    </source>
</reference>
<feature type="compositionally biased region" description="Acidic residues" evidence="5">
    <location>
        <begin position="222"/>
        <end position="236"/>
    </location>
</feature>
<keyword evidence="3" id="KW-0862">Zinc</keyword>
<feature type="region of interest" description="Disordered" evidence="5">
    <location>
        <begin position="206"/>
        <end position="236"/>
    </location>
</feature>
<evidence type="ECO:0000256" key="2">
    <source>
        <dbReference type="ARBA" id="ARBA00022771"/>
    </source>
</evidence>
<dbReference type="PANTHER" id="PTHR12109">
    <property type="entry name" value="RING FINGER PROTEIN 141-RELATED"/>
    <property type="match status" value="1"/>
</dbReference>
<dbReference type="KEGG" id="dfa:DFA_00976"/>
<proteinExistence type="predicted"/>
<dbReference type="GO" id="GO:0051865">
    <property type="term" value="P:protein autoubiquitination"/>
    <property type="evidence" value="ECO:0007669"/>
    <property type="project" value="TreeGrafter"/>
</dbReference>
<dbReference type="Gene3D" id="3.30.40.10">
    <property type="entry name" value="Zinc/RING finger domain, C3HC4 (zinc finger)"/>
    <property type="match status" value="1"/>
</dbReference>
<accession>F4PUT2</accession>
<dbReference type="EMBL" id="GL883010">
    <property type="protein sequence ID" value="EGG21101.1"/>
    <property type="molecule type" value="Genomic_DNA"/>
</dbReference>
<dbReference type="InterPro" id="IPR047126">
    <property type="entry name" value="RNF141-like"/>
</dbReference>
<dbReference type="GO" id="GO:0004842">
    <property type="term" value="F:ubiquitin-protein transferase activity"/>
    <property type="evidence" value="ECO:0007669"/>
    <property type="project" value="TreeGrafter"/>
</dbReference>
<protein>
    <recommendedName>
        <fullName evidence="6">RING-type domain-containing protein</fullName>
    </recommendedName>
</protein>
<keyword evidence="2 4" id="KW-0863">Zinc-finger</keyword>
<dbReference type="GO" id="GO:0008270">
    <property type="term" value="F:zinc ion binding"/>
    <property type="evidence" value="ECO:0007669"/>
    <property type="project" value="UniProtKB-KW"/>
</dbReference>
<feature type="region of interest" description="Disordered" evidence="5">
    <location>
        <begin position="251"/>
        <end position="281"/>
    </location>
</feature>
<dbReference type="AlphaFoldDB" id="F4PUT2"/>
<dbReference type="GeneID" id="14873279"/>
<gene>
    <name evidence="7" type="ORF">DFA_00976</name>
</gene>
<dbReference type="OMA" id="YENAFDP"/>
<dbReference type="InterPro" id="IPR017907">
    <property type="entry name" value="Znf_RING_CS"/>
</dbReference>
<dbReference type="OrthoDB" id="365379at2759"/>
<feature type="region of interest" description="Disordered" evidence="5">
    <location>
        <begin position="1"/>
        <end position="35"/>
    </location>
</feature>
<dbReference type="STRING" id="1054147.F4PUT2"/>
<evidence type="ECO:0000256" key="4">
    <source>
        <dbReference type="PROSITE-ProRule" id="PRU00175"/>
    </source>
</evidence>
<keyword evidence="8" id="KW-1185">Reference proteome</keyword>
<keyword evidence="1" id="KW-0479">Metal-binding</keyword>
<dbReference type="RefSeq" id="XP_004358951.1">
    <property type="nucleotide sequence ID" value="XM_004358894.1"/>
</dbReference>
<dbReference type="PANTHER" id="PTHR12109:SF3">
    <property type="entry name" value="RING FINGER PROTEIN 141"/>
    <property type="match status" value="1"/>
</dbReference>
<dbReference type="Pfam" id="PF13639">
    <property type="entry name" value="zf-RING_2"/>
    <property type="match status" value="1"/>
</dbReference>
<evidence type="ECO:0000313" key="7">
    <source>
        <dbReference type="EMBL" id="EGG21101.1"/>
    </source>
</evidence>
<organism evidence="7 8">
    <name type="scientific">Cavenderia fasciculata</name>
    <name type="common">Slime mold</name>
    <name type="synonym">Dictyostelium fasciculatum</name>
    <dbReference type="NCBI Taxonomy" id="261658"/>
    <lineage>
        <taxon>Eukaryota</taxon>
        <taxon>Amoebozoa</taxon>
        <taxon>Evosea</taxon>
        <taxon>Eumycetozoa</taxon>
        <taxon>Dictyostelia</taxon>
        <taxon>Acytosteliales</taxon>
        <taxon>Cavenderiaceae</taxon>
        <taxon>Cavenderia</taxon>
    </lineage>
</organism>
<dbReference type="Proteomes" id="UP000007797">
    <property type="component" value="Unassembled WGS sequence"/>
</dbReference>
<sequence length="281" mass="31609">METTNIDNSNNSNSNNNKNRNINNSSNSDSTDNSNNNQTCPICLSPMTNTTSVVGCQHAYCLECIDNWIKNKVACPLCKAENDNRIIEVTPPPKPHPSTVEVDLGCLDHTYFLEELIKLFRLRDSVGLMIESAPPVRNPNSKVYLAGTNQSDALELLTITDNMTRLRDDLSRLEPFDPEDILSHIYTIETALNELKTFYTNHNNFKTSLSHSSNSSRYNDYYYDDDDDEYEGEYDEDEQRYLDGIAGARRHNKSAYESPSLKKQVAGSTGGGTPKSDGKKR</sequence>
<evidence type="ECO:0000256" key="3">
    <source>
        <dbReference type="ARBA" id="ARBA00022833"/>
    </source>
</evidence>